<name>A0AAV7TF99_PLEWA</name>
<evidence type="ECO:0000313" key="3">
    <source>
        <dbReference type="Proteomes" id="UP001066276"/>
    </source>
</evidence>
<dbReference type="EMBL" id="JANPWB010000006">
    <property type="protein sequence ID" value="KAJ1175085.1"/>
    <property type="molecule type" value="Genomic_DNA"/>
</dbReference>
<gene>
    <name evidence="2" type="ORF">NDU88_000376</name>
</gene>
<reference evidence="2" key="1">
    <citation type="journal article" date="2022" name="bioRxiv">
        <title>Sequencing and chromosome-scale assembly of the giantPleurodeles waltlgenome.</title>
        <authorList>
            <person name="Brown T."/>
            <person name="Elewa A."/>
            <person name="Iarovenko S."/>
            <person name="Subramanian E."/>
            <person name="Araus A.J."/>
            <person name="Petzold A."/>
            <person name="Susuki M."/>
            <person name="Suzuki K.-i.T."/>
            <person name="Hayashi T."/>
            <person name="Toyoda A."/>
            <person name="Oliveira C."/>
            <person name="Osipova E."/>
            <person name="Leigh N.D."/>
            <person name="Simon A."/>
            <person name="Yun M.H."/>
        </authorList>
    </citation>
    <scope>NUCLEOTIDE SEQUENCE</scope>
    <source>
        <strain evidence="2">20211129_DDA</strain>
        <tissue evidence="2">Liver</tissue>
    </source>
</reference>
<organism evidence="2 3">
    <name type="scientific">Pleurodeles waltl</name>
    <name type="common">Iberian ribbed newt</name>
    <dbReference type="NCBI Taxonomy" id="8319"/>
    <lineage>
        <taxon>Eukaryota</taxon>
        <taxon>Metazoa</taxon>
        <taxon>Chordata</taxon>
        <taxon>Craniata</taxon>
        <taxon>Vertebrata</taxon>
        <taxon>Euteleostomi</taxon>
        <taxon>Amphibia</taxon>
        <taxon>Batrachia</taxon>
        <taxon>Caudata</taxon>
        <taxon>Salamandroidea</taxon>
        <taxon>Salamandridae</taxon>
        <taxon>Pleurodelinae</taxon>
        <taxon>Pleurodeles</taxon>
    </lineage>
</organism>
<protein>
    <submittedName>
        <fullName evidence="2">Uncharacterized protein</fullName>
    </submittedName>
</protein>
<dbReference type="Proteomes" id="UP001066276">
    <property type="component" value="Chromosome 3_2"/>
</dbReference>
<evidence type="ECO:0000256" key="1">
    <source>
        <dbReference type="SAM" id="SignalP"/>
    </source>
</evidence>
<keyword evidence="1" id="KW-0732">Signal</keyword>
<feature type="signal peptide" evidence="1">
    <location>
        <begin position="1"/>
        <end position="20"/>
    </location>
</feature>
<comment type="caution">
    <text evidence="2">The sequence shown here is derived from an EMBL/GenBank/DDBJ whole genome shotgun (WGS) entry which is preliminary data.</text>
</comment>
<keyword evidence="3" id="KW-1185">Reference proteome</keyword>
<evidence type="ECO:0000313" key="2">
    <source>
        <dbReference type="EMBL" id="KAJ1175085.1"/>
    </source>
</evidence>
<accession>A0AAV7TF99</accession>
<sequence>MPRTAVATIKLLAAPAPLLACVAHCIKEGVMRPVRETSRREDLRPVAKGYNANLRGSNADVPPADKTDNNLLLLGRVYFLSEALWRRFPELICTHFEPLNDDRDRRGP</sequence>
<feature type="chain" id="PRO_5043574709" evidence="1">
    <location>
        <begin position="21"/>
        <end position="108"/>
    </location>
</feature>
<proteinExistence type="predicted"/>
<dbReference type="AlphaFoldDB" id="A0AAV7TF99"/>